<name>A0A0F9PGW0_9ZZZZ</name>
<comment type="caution">
    <text evidence="3">The sequence shown here is derived from an EMBL/GenBank/DDBJ whole genome shotgun (WGS) entry which is preliminary data.</text>
</comment>
<dbReference type="PROSITE" id="PS00061">
    <property type="entry name" value="ADH_SHORT"/>
    <property type="match status" value="1"/>
</dbReference>
<dbReference type="PANTHER" id="PTHR42760">
    <property type="entry name" value="SHORT-CHAIN DEHYDROGENASES/REDUCTASES FAMILY MEMBER"/>
    <property type="match status" value="1"/>
</dbReference>
<dbReference type="FunFam" id="3.40.50.720:FF:000084">
    <property type="entry name" value="Short-chain dehydrogenase reductase"/>
    <property type="match status" value="1"/>
</dbReference>
<comment type="similarity">
    <text evidence="1">Belongs to the short-chain dehydrogenases/reductases (SDR) family.</text>
</comment>
<dbReference type="EMBL" id="LAZR01006377">
    <property type="protein sequence ID" value="KKM92557.1"/>
    <property type="molecule type" value="Genomic_DNA"/>
</dbReference>
<evidence type="ECO:0008006" key="4">
    <source>
        <dbReference type="Google" id="ProtNLM"/>
    </source>
</evidence>
<dbReference type="AlphaFoldDB" id="A0A0F9PGW0"/>
<protein>
    <recommendedName>
        <fullName evidence="4">2-deoxy-D-gluconate 3-dehydrogenase</fullName>
    </recommendedName>
</protein>
<dbReference type="InterPro" id="IPR020904">
    <property type="entry name" value="Sc_DH/Rdtase_CS"/>
</dbReference>
<keyword evidence="2" id="KW-0560">Oxidoreductase</keyword>
<reference evidence="3" key="1">
    <citation type="journal article" date="2015" name="Nature">
        <title>Complex archaea that bridge the gap between prokaryotes and eukaryotes.</title>
        <authorList>
            <person name="Spang A."/>
            <person name="Saw J.H."/>
            <person name="Jorgensen S.L."/>
            <person name="Zaremba-Niedzwiedzka K."/>
            <person name="Martijn J."/>
            <person name="Lind A.E."/>
            <person name="van Eijk R."/>
            <person name="Schleper C."/>
            <person name="Guy L."/>
            <person name="Ettema T.J."/>
        </authorList>
    </citation>
    <scope>NUCLEOTIDE SEQUENCE</scope>
</reference>
<dbReference type="PANTHER" id="PTHR42760:SF115">
    <property type="entry name" value="3-OXOACYL-[ACYL-CARRIER-PROTEIN] REDUCTASE FABG"/>
    <property type="match status" value="1"/>
</dbReference>
<gene>
    <name evidence="3" type="ORF">LCGC14_1217310</name>
</gene>
<evidence type="ECO:0000256" key="1">
    <source>
        <dbReference type="ARBA" id="ARBA00006484"/>
    </source>
</evidence>
<feature type="non-terminal residue" evidence="3">
    <location>
        <position position="1"/>
    </location>
</feature>
<dbReference type="PRINTS" id="PR00081">
    <property type="entry name" value="GDHRDH"/>
</dbReference>
<dbReference type="PRINTS" id="PR00080">
    <property type="entry name" value="SDRFAMILY"/>
</dbReference>
<dbReference type="InterPro" id="IPR036291">
    <property type="entry name" value="NAD(P)-bd_dom_sf"/>
</dbReference>
<organism evidence="3">
    <name type="scientific">marine sediment metagenome</name>
    <dbReference type="NCBI Taxonomy" id="412755"/>
    <lineage>
        <taxon>unclassified sequences</taxon>
        <taxon>metagenomes</taxon>
        <taxon>ecological metagenomes</taxon>
    </lineage>
</organism>
<evidence type="ECO:0000256" key="2">
    <source>
        <dbReference type="ARBA" id="ARBA00023002"/>
    </source>
</evidence>
<evidence type="ECO:0000313" key="3">
    <source>
        <dbReference type="EMBL" id="KKM92557.1"/>
    </source>
</evidence>
<proteinExistence type="inferred from homology"/>
<sequence length="229" mass="24939">ADAGADIVPVSRSPEKVRDAVKEIESKGRRSLAVPTDATQREDMERLADTVLDEFNHVDILVNSAGTIRVGPFLELTDEDFDVVMDTNLRAVVLGCQIIGKIMMKQGRGKIINISSLSAFWGQPDIIPYSISKGAVAVLTKSLAVEWAEYKIQVNEIAPGFFVTPMTSEIFNNQTVAKLTENHIPMGRFGKLEDLQGAAIYLASRASDFVTGVSIRVDGGVLINGKLKF</sequence>
<dbReference type="Pfam" id="PF13561">
    <property type="entry name" value="adh_short_C2"/>
    <property type="match status" value="1"/>
</dbReference>
<dbReference type="GO" id="GO:0016616">
    <property type="term" value="F:oxidoreductase activity, acting on the CH-OH group of donors, NAD or NADP as acceptor"/>
    <property type="evidence" value="ECO:0007669"/>
    <property type="project" value="TreeGrafter"/>
</dbReference>
<dbReference type="Gene3D" id="3.40.50.720">
    <property type="entry name" value="NAD(P)-binding Rossmann-like Domain"/>
    <property type="match status" value="1"/>
</dbReference>
<dbReference type="InterPro" id="IPR002347">
    <property type="entry name" value="SDR_fam"/>
</dbReference>
<dbReference type="SUPFAM" id="SSF51735">
    <property type="entry name" value="NAD(P)-binding Rossmann-fold domains"/>
    <property type="match status" value="1"/>
</dbReference>
<accession>A0A0F9PGW0</accession>